<dbReference type="FunFam" id="2.70.130.10:FF:000011">
    <property type="entry name" value="Insulin-like growth factor 2 receptor"/>
    <property type="match status" value="1"/>
</dbReference>
<evidence type="ECO:0000256" key="7">
    <source>
        <dbReference type="ARBA" id="ARBA00023157"/>
    </source>
</evidence>
<feature type="domain" description="MRH" evidence="9">
    <location>
        <begin position="627"/>
        <end position="746"/>
    </location>
</feature>
<dbReference type="SUPFAM" id="SSF50911">
    <property type="entry name" value="Mannose 6-phosphate receptor domain"/>
    <property type="match status" value="5"/>
</dbReference>
<keyword evidence="7" id="KW-1015">Disulfide bond</keyword>
<reference evidence="10" key="1">
    <citation type="submission" date="2021-05" db="EMBL/GenBank/DDBJ databases">
        <authorList>
            <person name="Tigano A."/>
        </authorList>
    </citation>
    <scope>NUCLEOTIDE SEQUENCE</scope>
</reference>
<dbReference type="OrthoDB" id="4504960at2759"/>
<evidence type="ECO:0000256" key="4">
    <source>
        <dbReference type="ARBA" id="ARBA00022729"/>
    </source>
</evidence>
<comment type="subcellular location">
    <subcellularLocation>
        <location evidence="1">Endomembrane system</location>
    </subcellularLocation>
</comment>
<dbReference type="PROSITE" id="PS51914">
    <property type="entry name" value="MRH"/>
    <property type="match status" value="5"/>
</dbReference>
<evidence type="ECO:0000256" key="1">
    <source>
        <dbReference type="ARBA" id="ARBA00004308"/>
    </source>
</evidence>
<evidence type="ECO:0000256" key="3">
    <source>
        <dbReference type="ARBA" id="ARBA00022692"/>
    </source>
</evidence>
<dbReference type="InterPro" id="IPR009011">
    <property type="entry name" value="Man6P_isomerase_rcpt-bd_dom_sf"/>
</dbReference>
<dbReference type="Pfam" id="PF00878">
    <property type="entry name" value="CIMR"/>
    <property type="match status" value="4"/>
</dbReference>
<feature type="domain" description="MRH" evidence="9">
    <location>
        <begin position="167"/>
        <end position="310"/>
    </location>
</feature>
<keyword evidence="6" id="KW-0472">Membrane</keyword>
<dbReference type="PANTHER" id="PTHR15071">
    <property type="entry name" value="MANNOSE-6-PHOSPHATE RECEPTOR FAMILY MEMBER"/>
    <property type="match status" value="1"/>
</dbReference>
<evidence type="ECO:0000256" key="6">
    <source>
        <dbReference type="ARBA" id="ARBA00023136"/>
    </source>
</evidence>
<keyword evidence="11" id="KW-1185">Reference proteome</keyword>
<protein>
    <submittedName>
        <fullName evidence="10">(Atlantic silverside) hypothetical protein</fullName>
    </submittedName>
</protein>
<dbReference type="InterPro" id="IPR000479">
    <property type="entry name" value="CIMR_rpt"/>
</dbReference>
<dbReference type="Proteomes" id="UP000677803">
    <property type="component" value="Unassembled WGS sequence"/>
</dbReference>
<dbReference type="GO" id="GO:0007041">
    <property type="term" value="P:lysosomal transport"/>
    <property type="evidence" value="ECO:0007669"/>
    <property type="project" value="InterPro"/>
</dbReference>
<proteinExistence type="predicted"/>
<keyword evidence="2" id="KW-0813">Transport</keyword>
<evidence type="ECO:0000256" key="8">
    <source>
        <dbReference type="SAM" id="SignalP"/>
    </source>
</evidence>
<evidence type="ECO:0000313" key="10">
    <source>
        <dbReference type="EMBL" id="CAG5960906.1"/>
    </source>
</evidence>
<dbReference type="Gene3D" id="2.70.130.10">
    <property type="entry name" value="Mannose-6-phosphate receptor binding domain"/>
    <property type="match status" value="5"/>
</dbReference>
<dbReference type="AlphaFoldDB" id="A0A8S4BGU2"/>
<gene>
    <name evidence="10" type="ORF">MMEN_LOCUS15614</name>
</gene>
<keyword evidence="5" id="KW-1133">Transmembrane helix</keyword>
<dbReference type="SMART" id="SM01404">
    <property type="entry name" value="CIMR"/>
    <property type="match status" value="4"/>
</dbReference>
<dbReference type="GO" id="GO:0005537">
    <property type="term" value="F:D-mannose binding"/>
    <property type="evidence" value="ECO:0007669"/>
    <property type="project" value="InterPro"/>
</dbReference>
<dbReference type="GO" id="GO:0038023">
    <property type="term" value="F:signaling receptor activity"/>
    <property type="evidence" value="ECO:0007669"/>
    <property type="project" value="InterPro"/>
</dbReference>
<keyword evidence="4 8" id="KW-0732">Signal</keyword>
<dbReference type="EMBL" id="CAJRST010026002">
    <property type="protein sequence ID" value="CAG5960906.1"/>
    <property type="molecule type" value="Genomic_DNA"/>
</dbReference>
<comment type="caution">
    <text evidence="10">The sequence shown here is derived from an EMBL/GenBank/DDBJ whole genome shotgun (WGS) entry which is preliminary data.</text>
</comment>
<dbReference type="GO" id="GO:0010008">
    <property type="term" value="C:endosome membrane"/>
    <property type="evidence" value="ECO:0007669"/>
    <property type="project" value="UniProtKB-SubCell"/>
</dbReference>
<sequence length="746" mass="81936">MPFFKDKPTGINRLELFLGLVACLGCLSVRCSVAEGDAGPWYQDLCSYKWEAIDQDNKVKYTLKLCESSPSTSCGPATAVCALDLLSKVEQPVGDLSLQRLSGSVLDFNNTKKCPGGENNIQTSISFQCGKTMGTPEFVAVSQCVHYFEWKTYAACKKDKFKPHKEVPCYVFDSDGKKHDLNPLIKVSDGYLVDDGDDNIDFYINICRSLNSPDRSCPEDSAACLVTGQGSFSMGSPTEGLELVSSDSLRLQYRLSPGSSRPDLCKEHEPAVTITFICPSNRHSGSAPKMTAGSNCRYEVEWVTEYACHRDYLESHSCKLTSEQHDISVDLTPLTLATSDHPYYAHSGPSSGPDSYIYYMNVCGKIPTSECGEDPFISSCQVKESGDLTKVAGRYQNQTLRYSDGDLTLIYPDGSRCSSGFQRMSIINFQCNKTASNGGRGNPVFAGETDCTYYFNWETAFACIKEKEDLLCRVTDGRKRYDLSPLTRYPGSDVSENWEAVDAKSAKSDSRYYLNVCHKVMQTGGAAGCPEEASICAVDKAGRNVSLGSFLSSPQKTKMGDDIRLVYTDGDLCLNKKTRIQTILTLKCKPGDLQSAPVLRSVSSDQCVYEFEWHSAAACVLSKTQGDDCKVEDQQAGFSFDLSPLTKPDGGFYNLTSGDYNYFINVCGPVKIGSCPERAGACQEEKSSWSLGEASSRLSYYDGLIQLVYSNGSKYNNKLHTLRSTLISFLCDPQAGAGKPEFQVKL</sequence>
<evidence type="ECO:0000256" key="5">
    <source>
        <dbReference type="ARBA" id="ARBA00022989"/>
    </source>
</evidence>
<accession>A0A8S4BGU2</accession>
<evidence type="ECO:0000259" key="9">
    <source>
        <dbReference type="PROSITE" id="PS51914"/>
    </source>
</evidence>
<organism evidence="10 11">
    <name type="scientific">Menidia menidia</name>
    <name type="common">Atlantic silverside</name>
    <dbReference type="NCBI Taxonomy" id="238744"/>
    <lineage>
        <taxon>Eukaryota</taxon>
        <taxon>Metazoa</taxon>
        <taxon>Chordata</taxon>
        <taxon>Craniata</taxon>
        <taxon>Vertebrata</taxon>
        <taxon>Euteleostomi</taxon>
        <taxon>Actinopterygii</taxon>
        <taxon>Neopterygii</taxon>
        <taxon>Teleostei</taxon>
        <taxon>Neoteleostei</taxon>
        <taxon>Acanthomorphata</taxon>
        <taxon>Ovalentaria</taxon>
        <taxon>Atherinomorphae</taxon>
        <taxon>Atheriniformes</taxon>
        <taxon>Atherinopsidae</taxon>
        <taxon>Menidiinae</taxon>
        <taxon>Menidia</taxon>
    </lineage>
</organism>
<feature type="domain" description="MRH" evidence="9">
    <location>
        <begin position="470"/>
        <end position="621"/>
    </location>
</feature>
<dbReference type="GO" id="GO:0000139">
    <property type="term" value="C:Golgi membrane"/>
    <property type="evidence" value="ECO:0007669"/>
    <property type="project" value="UniProtKB-SubCell"/>
</dbReference>
<evidence type="ECO:0000256" key="2">
    <source>
        <dbReference type="ARBA" id="ARBA00022448"/>
    </source>
</evidence>
<feature type="domain" description="MRH" evidence="9">
    <location>
        <begin position="44"/>
        <end position="158"/>
    </location>
</feature>
<feature type="chain" id="PRO_5035757750" evidence="8">
    <location>
        <begin position="35"/>
        <end position="746"/>
    </location>
</feature>
<evidence type="ECO:0000313" key="11">
    <source>
        <dbReference type="Proteomes" id="UP000677803"/>
    </source>
</evidence>
<dbReference type="PANTHER" id="PTHR15071:SF17">
    <property type="entry name" value="CATION-INDEPENDENT MANNOSE-6-PHOSPHATE RECEPTOR"/>
    <property type="match status" value="1"/>
</dbReference>
<name>A0A8S4BGU2_9TELE</name>
<dbReference type="FunFam" id="2.70.130.10:FF:000016">
    <property type="entry name" value="Insulin-like growth factor 2 receptor"/>
    <property type="match status" value="1"/>
</dbReference>
<dbReference type="InterPro" id="IPR044865">
    <property type="entry name" value="MRH_dom"/>
</dbReference>
<keyword evidence="3" id="KW-0812">Transmembrane</keyword>
<feature type="signal peptide" evidence="8">
    <location>
        <begin position="1"/>
        <end position="34"/>
    </location>
</feature>
<feature type="domain" description="MRH" evidence="9">
    <location>
        <begin position="316"/>
        <end position="465"/>
    </location>
</feature>